<dbReference type="AlphaFoldDB" id="A0A3A4K1V1"/>
<proteinExistence type="predicted"/>
<dbReference type="Gene3D" id="3.40.50.720">
    <property type="entry name" value="NAD(P)-binding Rossmann-like Domain"/>
    <property type="match status" value="1"/>
</dbReference>
<reference evidence="2 3" key="1">
    <citation type="submission" date="2018-09" db="EMBL/GenBank/DDBJ databases">
        <title>YIM PH21274 draft genome.</title>
        <authorList>
            <person name="Miao C."/>
        </authorList>
    </citation>
    <scope>NUCLEOTIDE SEQUENCE [LARGE SCALE GENOMIC DNA]</scope>
    <source>
        <strain evidence="2 3">YIM PH 21724</strain>
    </source>
</reference>
<dbReference type="InterPro" id="IPR036291">
    <property type="entry name" value="NAD(P)-bd_dom_sf"/>
</dbReference>
<organism evidence="2 3">
    <name type="scientific">Nocardia panacis</name>
    <dbReference type="NCBI Taxonomy" id="2340916"/>
    <lineage>
        <taxon>Bacteria</taxon>
        <taxon>Bacillati</taxon>
        <taxon>Actinomycetota</taxon>
        <taxon>Actinomycetes</taxon>
        <taxon>Mycobacteriales</taxon>
        <taxon>Nocardiaceae</taxon>
        <taxon>Nocardia</taxon>
    </lineage>
</organism>
<keyword evidence="3" id="KW-1185">Reference proteome</keyword>
<dbReference type="PANTHER" id="PTHR43162">
    <property type="match status" value="1"/>
</dbReference>
<dbReference type="InterPro" id="IPR016040">
    <property type="entry name" value="NAD(P)-bd_dom"/>
</dbReference>
<dbReference type="EMBL" id="QZFU01000013">
    <property type="protein sequence ID" value="RJO78418.1"/>
    <property type="molecule type" value="Genomic_DNA"/>
</dbReference>
<sequence length="274" mass="28968">MTIVVTGATGTVGRLVVRQLVDSGRKVRAVTRGGAPFPTPIEVVRADLDTPESLTSAFTGAEALLLLCRPATALDVARLAERCGVRRIVTLSSIRAEGERDAPYHLAVERAVESVDVAWTHLRPGMFAANLLGWAEAIRGTGVVREPYSAAAQTPIHEADIAAVAVAALSHDGHAGRKYPLSGPQTLDKPEQLAAIGAGIGRALRFEEISPDDWRARADSLPGFVQDLLLEIWTGSAATPEPVLPTVAEVTGRPARTLAEWAADHAADFGGDPR</sequence>
<dbReference type="Proteomes" id="UP000266677">
    <property type="component" value="Unassembled WGS sequence"/>
</dbReference>
<comment type="caution">
    <text evidence="2">The sequence shown here is derived from an EMBL/GenBank/DDBJ whole genome shotgun (WGS) entry which is preliminary data.</text>
</comment>
<dbReference type="RefSeq" id="WP_120038778.1">
    <property type="nucleotide sequence ID" value="NZ_QZFU01000013.1"/>
</dbReference>
<evidence type="ECO:0000313" key="3">
    <source>
        <dbReference type="Proteomes" id="UP000266677"/>
    </source>
</evidence>
<dbReference type="OrthoDB" id="3510772at2"/>
<dbReference type="PANTHER" id="PTHR43162:SF1">
    <property type="entry name" value="PRESTALK A DIFFERENTIATION PROTEIN A"/>
    <property type="match status" value="1"/>
</dbReference>
<dbReference type="SUPFAM" id="SSF51735">
    <property type="entry name" value="NAD(P)-binding Rossmann-fold domains"/>
    <property type="match status" value="1"/>
</dbReference>
<protein>
    <submittedName>
        <fullName evidence="2">NAD-dependent epimerase/dehydratase family protein</fullName>
    </submittedName>
</protein>
<evidence type="ECO:0000259" key="1">
    <source>
        <dbReference type="Pfam" id="PF13460"/>
    </source>
</evidence>
<evidence type="ECO:0000313" key="2">
    <source>
        <dbReference type="EMBL" id="RJO78418.1"/>
    </source>
</evidence>
<feature type="domain" description="NAD(P)-binding" evidence="1">
    <location>
        <begin position="7"/>
        <end position="171"/>
    </location>
</feature>
<dbReference type="Pfam" id="PF13460">
    <property type="entry name" value="NAD_binding_10"/>
    <property type="match status" value="1"/>
</dbReference>
<name>A0A3A4K1V1_9NOCA</name>
<dbReference type="InterPro" id="IPR051604">
    <property type="entry name" value="Ergot_Alk_Oxidoreductase"/>
</dbReference>
<gene>
    <name evidence="2" type="ORF">D5S18_05875</name>
</gene>
<dbReference type="Gene3D" id="3.90.25.10">
    <property type="entry name" value="UDP-galactose 4-epimerase, domain 1"/>
    <property type="match status" value="1"/>
</dbReference>
<accession>A0A3A4K1V1</accession>